<keyword evidence="6" id="KW-0460">Magnesium</keyword>
<evidence type="ECO:0000256" key="6">
    <source>
        <dbReference type="PIRSR" id="PIRSR601019-2"/>
    </source>
</evidence>
<name>A0A067SV67_GALM3</name>
<keyword evidence="4" id="KW-0807">Transducer</keyword>
<evidence type="ECO:0000256" key="7">
    <source>
        <dbReference type="SAM" id="MobiDB-lite"/>
    </source>
</evidence>
<dbReference type="PRINTS" id="PR00318">
    <property type="entry name" value="GPROTEINA"/>
</dbReference>
<dbReference type="HOGENOM" id="CLU_014184_1_1_1"/>
<dbReference type="Pfam" id="PF00503">
    <property type="entry name" value="G-alpha"/>
    <property type="match status" value="1"/>
</dbReference>
<proteinExistence type="predicted"/>
<feature type="region of interest" description="Disordered" evidence="7">
    <location>
        <begin position="194"/>
        <end position="222"/>
    </location>
</feature>
<keyword evidence="2 5" id="KW-0547">Nucleotide-binding</keyword>
<evidence type="ECO:0000256" key="1">
    <source>
        <dbReference type="ARBA" id="ARBA00022723"/>
    </source>
</evidence>
<dbReference type="Gene3D" id="3.40.50.300">
    <property type="entry name" value="P-loop containing nucleotide triphosphate hydrolases"/>
    <property type="match status" value="1"/>
</dbReference>
<dbReference type="PANTHER" id="PTHR10218">
    <property type="entry name" value="GTP-BINDING PROTEIN ALPHA SUBUNIT"/>
    <property type="match status" value="1"/>
</dbReference>
<dbReference type="GO" id="GO:0046872">
    <property type="term" value="F:metal ion binding"/>
    <property type="evidence" value="ECO:0007669"/>
    <property type="project" value="UniProtKB-KW"/>
</dbReference>
<dbReference type="GO" id="GO:0005834">
    <property type="term" value="C:heterotrimeric G-protein complex"/>
    <property type="evidence" value="ECO:0007669"/>
    <property type="project" value="TreeGrafter"/>
</dbReference>
<feature type="binding site" evidence="6">
    <location>
        <position position="287"/>
    </location>
    <ligand>
        <name>Mg(2+)</name>
        <dbReference type="ChEBI" id="CHEBI:18420"/>
    </ligand>
</feature>
<dbReference type="GO" id="GO:0031683">
    <property type="term" value="F:G-protein beta/gamma-subunit complex binding"/>
    <property type="evidence" value="ECO:0007669"/>
    <property type="project" value="InterPro"/>
</dbReference>
<dbReference type="FunFam" id="3.40.50.300:FF:000692">
    <property type="entry name" value="Guanine nucleotide-binding protein subunit alpha"/>
    <property type="match status" value="1"/>
</dbReference>
<evidence type="ECO:0000256" key="4">
    <source>
        <dbReference type="ARBA" id="ARBA00023224"/>
    </source>
</evidence>
<dbReference type="SUPFAM" id="SSF47895">
    <property type="entry name" value="Transducin (alpha subunit), insertion domain"/>
    <property type="match status" value="1"/>
</dbReference>
<evidence type="ECO:0000256" key="3">
    <source>
        <dbReference type="ARBA" id="ARBA00023134"/>
    </source>
</evidence>
<dbReference type="InterPro" id="IPR027417">
    <property type="entry name" value="P-loop_NTPase"/>
</dbReference>
<dbReference type="SUPFAM" id="SSF52540">
    <property type="entry name" value="P-loop containing nucleoside triphosphate hydrolases"/>
    <property type="match status" value="1"/>
</dbReference>
<dbReference type="GO" id="GO:0007188">
    <property type="term" value="P:adenylate cyclase-modulating G protein-coupled receptor signaling pathway"/>
    <property type="evidence" value="ECO:0007669"/>
    <property type="project" value="TreeGrafter"/>
</dbReference>
<dbReference type="InterPro" id="IPR001019">
    <property type="entry name" value="Gprotein_alpha_su"/>
</dbReference>
<dbReference type="AlphaFoldDB" id="A0A067SV67"/>
<dbReference type="GO" id="GO:0005737">
    <property type="term" value="C:cytoplasm"/>
    <property type="evidence" value="ECO:0007669"/>
    <property type="project" value="TreeGrafter"/>
</dbReference>
<dbReference type="STRING" id="685588.A0A067SV67"/>
<evidence type="ECO:0008006" key="10">
    <source>
        <dbReference type="Google" id="ProtNLM"/>
    </source>
</evidence>
<feature type="region of interest" description="Disordered" evidence="7">
    <location>
        <begin position="1"/>
        <end position="33"/>
    </location>
</feature>
<dbReference type="Proteomes" id="UP000027222">
    <property type="component" value="Unassembled WGS sequence"/>
</dbReference>
<accession>A0A067SV67</accession>
<dbReference type="GO" id="GO:0001664">
    <property type="term" value="F:G protein-coupled receptor binding"/>
    <property type="evidence" value="ECO:0007669"/>
    <property type="project" value="TreeGrafter"/>
</dbReference>
<feature type="compositionally biased region" description="Polar residues" evidence="7">
    <location>
        <begin position="203"/>
        <end position="222"/>
    </location>
</feature>
<reference evidence="9" key="1">
    <citation type="journal article" date="2014" name="Proc. Natl. Acad. Sci. U.S.A.">
        <title>Extensive sampling of basidiomycete genomes demonstrates inadequacy of the white-rot/brown-rot paradigm for wood decay fungi.</title>
        <authorList>
            <person name="Riley R."/>
            <person name="Salamov A.A."/>
            <person name="Brown D.W."/>
            <person name="Nagy L.G."/>
            <person name="Floudas D."/>
            <person name="Held B.W."/>
            <person name="Levasseur A."/>
            <person name="Lombard V."/>
            <person name="Morin E."/>
            <person name="Otillar R."/>
            <person name="Lindquist E.A."/>
            <person name="Sun H."/>
            <person name="LaButti K.M."/>
            <person name="Schmutz J."/>
            <person name="Jabbour D."/>
            <person name="Luo H."/>
            <person name="Baker S.E."/>
            <person name="Pisabarro A.G."/>
            <person name="Walton J.D."/>
            <person name="Blanchette R.A."/>
            <person name="Henrissat B."/>
            <person name="Martin F."/>
            <person name="Cullen D."/>
            <person name="Hibbett D.S."/>
            <person name="Grigoriev I.V."/>
        </authorList>
    </citation>
    <scope>NUCLEOTIDE SEQUENCE [LARGE SCALE GENOMIC DNA]</scope>
    <source>
        <strain evidence="9">CBS 339.88</strain>
    </source>
</reference>
<feature type="region of interest" description="Disordered" evidence="7">
    <location>
        <begin position="129"/>
        <end position="148"/>
    </location>
</feature>
<dbReference type="GO" id="GO:0003924">
    <property type="term" value="F:GTPase activity"/>
    <property type="evidence" value="ECO:0007669"/>
    <property type="project" value="InterPro"/>
</dbReference>
<keyword evidence="9" id="KW-1185">Reference proteome</keyword>
<dbReference type="PROSITE" id="PS51882">
    <property type="entry name" value="G_ALPHA"/>
    <property type="match status" value="1"/>
</dbReference>
<dbReference type="PANTHER" id="PTHR10218:SF360">
    <property type="entry name" value="GUANINE NUCLEOTIDE-BINDING PROTEIN SUBUNIT ALPHA HOMOLOG"/>
    <property type="match status" value="1"/>
</dbReference>
<dbReference type="SMART" id="SM00275">
    <property type="entry name" value="G_alpha"/>
    <property type="match status" value="1"/>
</dbReference>
<gene>
    <name evidence="8" type="ORF">GALMADRAFT_75076</name>
</gene>
<keyword evidence="1 6" id="KW-0479">Metal-binding</keyword>
<organism evidence="8 9">
    <name type="scientific">Galerina marginata (strain CBS 339.88)</name>
    <dbReference type="NCBI Taxonomy" id="685588"/>
    <lineage>
        <taxon>Eukaryota</taxon>
        <taxon>Fungi</taxon>
        <taxon>Dikarya</taxon>
        <taxon>Basidiomycota</taxon>
        <taxon>Agaricomycotina</taxon>
        <taxon>Agaricomycetes</taxon>
        <taxon>Agaricomycetidae</taxon>
        <taxon>Agaricales</taxon>
        <taxon>Agaricineae</taxon>
        <taxon>Strophariaceae</taxon>
        <taxon>Galerina</taxon>
    </lineage>
</organism>
<evidence type="ECO:0000313" key="9">
    <source>
        <dbReference type="Proteomes" id="UP000027222"/>
    </source>
</evidence>
<sequence>MKSKDKSKPNFTLPPNPYQVPRWSGQTASETEEEAQIRVQQMQEAANRSKGIDLMLQEGKRDIERRRKGVKILLLGALGLTDRYRYKDFQLAFAPKHFETERPIWKIVVQLNIIGTIKTILDALQEEYEPTEGFPNTPIDPSPQSPQRSLRRIRLGLSPLFFIETNLLKILAPDCSDSRDMTVRAGEGWKTLLRSKRNPFPQGPSTKLSGRRSQTSLGQENDPSFILVAQRDDIIALWKNPETQDILRRRRPQLREQPGFFMDDFARIATTDYIPTDYDIIRARIRTMGVEEHHFVVEKGMLSGPGINPDFYIADVGGARSQRASWAPFFDDVQAILFLAPLAFNQTLDEDRRVNRLEDSLHLWKDICSNKLLANANLILFFNKKDVLTSVLASGVQVKRYVPTYGDLPNDVPSVTKYFKDRFKIYHKKFSPEMRPFLCYETSAIDIRAMSVLLTGVREAILRQHLREGDML</sequence>
<dbReference type="GO" id="GO:0005525">
    <property type="term" value="F:GTP binding"/>
    <property type="evidence" value="ECO:0007669"/>
    <property type="project" value="UniProtKB-KW"/>
</dbReference>
<dbReference type="InterPro" id="IPR011025">
    <property type="entry name" value="GproteinA_insert"/>
</dbReference>
<feature type="binding site" evidence="5">
    <location>
        <position position="444"/>
    </location>
    <ligand>
        <name>GTP</name>
        <dbReference type="ChEBI" id="CHEBI:37565"/>
    </ligand>
</feature>
<evidence type="ECO:0000313" key="8">
    <source>
        <dbReference type="EMBL" id="KDR71584.1"/>
    </source>
</evidence>
<dbReference type="OrthoDB" id="5817230at2759"/>
<evidence type="ECO:0000256" key="5">
    <source>
        <dbReference type="PIRSR" id="PIRSR601019-1"/>
    </source>
</evidence>
<feature type="binding site" evidence="5">
    <location>
        <begin position="383"/>
        <end position="386"/>
    </location>
    <ligand>
        <name>GTP</name>
        <dbReference type="ChEBI" id="CHEBI:37565"/>
    </ligand>
</feature>
<protein>
    <recommendedName>
        <fullName evidence="10">G-alpha-domain-containing protein</fullName>
    </recommendedName>
</protein>
<keyword evidence="3 5" id="KW-0342">GTP-binding</keyword>
<dbReference type="EMBL" id="KL142392">
    <property type="protein sequence ID" value="KDR71584.1"/>
    <property type="molecule type" value="Genomic_DNA"/>
</dbReference>
<evidence type="ECO:0000256" key="2">
    <source>
        <dbReference type="ARBA" id="ARBA00022741"/>
    </source>
</evidence>